<keyword evidence="3" id="KW-0046">Antibiotic resistance</keyword>
<proteinExistence type="inferred from homology"/>
<dbReference type="InterPro" id="IPR029068">
    <property type="entry name" value="Glyas_Bleomycin-R_OHBP_Dase"/>
</dbReference>
<dbReference type="Gene3D" id="3.10.180.10">
    <property type="entry name" value="2,3-Dihydroxybiphenyl 1,2-Dioxygenase, domain 1"/>
    <property type="match status" value="1"/>
</dbReference>
<sequence>MKEDTGPEGGFAILIPELDVSDLDESLRFWCGILGFRISYALPENAFAFIERAGAQVMLNRRNGNWETAPLEPPFGRGLNLQFTVAALDPILAALEGARWPLFRQAHDVRYRVGARHVALRQCLVQDPDGYLLRFAEVLPSPQP</sequence>
<dbReference type="SUPFAM" id="SSF54593">
    <property type="entry name" value="Glyoxalase/Bleomycin resistance protein/Dihydroxybiphenyl dioxygenase"/>
    <property type="match status" value="1"/>
</dbReference>
<evidence type="ECO:0000256" key="2">
    <source>
        <dbReference type="ARBA" id="ARBA00021572"/>
    </source>
</evidence>
<dbReference type="Proteomes" id="UP000401717">
    <property type="component" value="Unassembled WGS sequence"/>
</dbReference>
<dbReference type="AlphaFoldDB" id="A0A564G2K1"/>
<evidence type="ECO:0000313" key="5">
    <source>
        <dbReference type="EMBL" id="GJD57274.1"/>
    </source>
</evidence>
<evidence type="ECO:0000259" key="4">
    <source>
        <dbReference type="PROSITE" id="PS51819"/>
    </source>
</evidence>
<comment type="similarity">
    <text evidence="1">Belongs to the bleomycin resistance protein family.</text>
</comment>
<protein>
    <recommendedName>
        <fullName evidence="2">Bleomycin resistance protein</fullName>
    </recommendedName>
</protein>
<evidence type="ECO:0000313" key="8">
    <source>
        <dbReference type="Proteomes" id="UP001055303"/>
    </source>
</evidence>
<evidence type="ECO:0000313" key="7">
    <source>
        <dbReference type="Proteomes" id="UP000401717"/>
    </source>
</evidence>
<name>A0A564G2K1_9HYPH</name>
<accession>A0A564G2K1</accession>
<organism evidence="6 7">
    <name type="scientific">Methylobacterium dankookense</name>
    <dbReference type="NCBI Taxonomy" id="560405"/>
    <lineage>
        <taxon>Bacteria</taxon>
        <taxon>Pseudomonadati</taxon>
        <taxon>Pseudomonadota</taxon>
        <taxon>Alphaproteobacteria</taxon>
        <taxon>Hyphomicrobiales</taxon>
        <taxon>Methylobacteriaceae</taxon>
        <taxon>Methylobacterium</taxon>
    </lineage>
</organism>
<dbReference type="Pfam" id="PF00903">
    <property type="entry name" value="Glyoxalase"/>
    <property type="match status" value="1"/>
</dbReference>
<evidence type="ECO:0000313" key="6">
    <source>
        <dbReference type="EMBL" id="VUF14685.1"/>
    </source>
</evidence>
<dbReference type="EMBL" id="BPQI01000096">
    <property type="protein sequence ID" value="GJD57274.1"/>
    <property type="molecule type" value="Genomic_DNA"/>
</dbReference>
<dbReference type="CDD" id="cd08349">
    <property type="entry name" value="BLMA_like"/>
    <property type="match status" value="1"/>
</dbReference>
<dbReference type="InterPro" id="IPR037523">
    <property type="entry name" value="VOC_core"/>
</dbReference>
<dbReference type="PROSITE" id="PS51819">
    <property type="entry name" value="VOC"/>
    <property type="match status" value="1"/>
</dbReference>
<dbReference type="InterPro" id="IPR000335">
    <property type="entry name" value="Bleomycin-R"/>
</dbReference>
<evidence type="ECO:0000256" key="3">
    <source>
        <dbReference type="ARBA" id="ARBA00023251"/>
    </source>
</evidence>
<dbReference type="EMBL" id="CABFVH010000038">
    <property type="protein sequence ID" value="VUF14685.1"/>
    <property type="molecule type" value="Genomic_DNA"/>
</dbReference>
<gene>
    <name evidence="5" type="ORF">IFDJLNFL_3175</name>
    <name evidence="6" type="ORF">MTDSW087_04410</name>
</gene>
<keyword evidence="8" id="KW-1185">Reference proteome</keyword>
<dbReference type="GO" id="GO:0046677">
    <property type="term" value="P:response to antibiotic"/>
    <property type="evidence" value="ECO:0007669"/>
    <property type="project" value="UniProtKB-KW"/>
</dbReference>
<evidence type="ECO:0000256" key="1">
    <source>
        <dbReference type="ARBA" id="ARBA00011051"/>
    </source>
</evidence>
<reference evidence="5" key="2">
    <citation type="journal article" date="2021" name="Front. Microbiol.">
        <title>Comprehensive Comparative Genomics and Phenotyping of Methylobacterium Species.</title>
        <authorList>
            <person name="Alessa O."/>
            <person name="Ogura Y."/>
            <person name="Fujitani Y."/>
            <person name="Takami H."/>
            <person name="Hayashi T."/>
            <person name="Sahin N."/>
            <person name="Tani A."/>
        </authorList>
    </citation>
    <scope>NUCLEOTIDE SEQUENCE</scope>
    <source>
        <strain evidence="5">DSM 22415</strain>
    </source>
</reference>
<reference evidence="5" key="3">
    <citation type="submission" date="2021-08" db="EMBL/GenBank/DDBJ databases">
        <authorList>
            <person name="Tani A."/>
            <person name="Ola A."/>
            <person name="Ogura Y."/>
            <person name="Katsura K."/>
            <person name="Hayashi T."/>
        </authorList>
    </citation>
    <scope>NUCLEOTIDE SEQUENCE</scope>
    <source>
        <strain evidence="5">DSM 22415</strain>
    </source>
</reference>
<dbReference type="OrthoDB" id="284897at2"/>
<dbReference type="InterPro" id="IPR004360">
    <property type="entry name" value="Glyas_Fos-R_dOase_dom"/>
</dbReference>
<dbReference type="RefSeq" id="WP_144767017.1">
    <property type="nucleotide sequence ID" value="NZ_BPQI01000096.1"/>
</dbReference>
<reference evidence="6 7" key="1">
    <citation type="submission" date="2019-06" db="EMBL/GenBank/DDBJ databases">
        <authorList>
            <person name="Rodrigo-Torres L."/>
            <person name="Arahal R. D."/>
            <person name="Lucena T."/>
        </authorList>
    </citation>
    <scope>NUCLEOTIDE SEQUENCE [LARGE SCALE GENOMIC DNA]</scope>
    <source>
        <strain evidence="6 7">SW08-7</strain>
    </source>
</reference>
<dbReference type="Proteomes" id="UP001055303">
    <property type="component" value="Unassembled WGS sequence"/>
</dbReference>
<feature type="domain" description="VOC" evidence="4">
    <location>
        <begin position="12"/>
        <end position="138"/>
    </location>
</feature>